<keyword evidence="2" id="KW-0285">Flavoprotein</keyword>
<evidence type="ECO:0000256" key="4">
    <source>
        <dbReference type="ARBA" id="ARBA00023002"/>
    </source>
</evidence>
<dbReference type="Pfam" id="PF07976">
    <property type="entry name" value="Phe_hydrox_dim"/>
    <property type="match status" value="1"/>
</dbReference>
<feature type="region of interest" description="Disordered" evidence="5">
    <location>
        <begin position="299"/>
        <end position="325"/>
    </location>
</feature>
<gene>
    <name evidence="8" type="ORF">ASPZODRAFT_2113935</name>
</gene>
<reference evidence="9" key="1">
    <citation type="journal article" date="2017" name="Genome Biol.">
        <title>Comparative genomics reveals high biological diversity and specific adaptations in the industrially and medically important fungal genus Aspergillus.</title>
        <authorList>
            <person name="de Vries R.P."/>
            <person name="Riley R."/>
            <person name="Wiebenga A."/>
            <person name="Aguilar-Osorio G."/>
            <person name="Amillis S."/>
            <person name="Uchima C.A."/>
            <person name="Anderluh G."/>
            <person name="Asadollahi M."/>
            <person name="Askin M."/>
            <person name="Barry K."/>
            <person name="Battaglia E."/>
            <person name="Bayram O."/>
            <person name="Benocci T."/>
            <person name="Braus-Stromeyer S.A."/>
            <person name="Caldana C."/>
            <person name="Canovas D."/>
            <person name="Cerqueira G.C."/>
            <person name="Chen F."/>
            <person name="Chen W."/>
            <person name="Choi C."/>
            <person name="Clum A."/>
            <person name="Dos Santos R.A."/>
            <person name="Damasio A.R."/>
            <person name="Diallinas G."/>
            <person name="Emri T."/>
            <person name="Fekete E."/>
            <person name="Flipphi M."/>
            <person name="Freyberg S."/>
            <person name="Gallo A."/>
            <person name="Gournas C."/>
            <person name="Habgood R."/>
            <person name="Hainaut M."/>
            <person name="Harispe M.L."/>
            <person name="Henrissat B."/>
            <person name="Hilden K.S."/>
            <person name="Hope R."/>
            <person name="Hossain A."/>
            <person name="Karabika E."/>
            <person name="Karaffa L."/>
            <person name="Karanyi Z."/>
            <person name="Krasevec N."/>
            <person name="Kuo A."/>
            <person name="Kusch H."/>
            <person name="LaButti K."/>
            <person name="Lagendijk E.L."/>
            <person name="Lapidus A."/>
            <person name="Levasseur A."/>
            <person name="Lindquist E."/>
            <person name="Lipzen A."/>
            <person name="Logrieco A.F."/>
            <person name="MacCabe A."/>
            <person name="Maekelae M.R."/>
            <person name="Malavazi I."/>
            <person name="Melin P."/>
            <person name="Meyer V."/>
            <person name="Mielnichuk N."/>
            <person name="Miskei M."/>
            <person name="Molnar A.P."/>
            <person name="Mule G."/>
            <person name="Ngan C.Y."/>
            <person name="Orejas M."/>
            <person name="Orosz E."/>
            <person name="Ouedraogo J.P."/>
            <person name="Overkamp K.M."/>
            <person name="Park H.-S."/>
            <person name="Perrone G."/>
            <person name="Piumi F."/>
            <person name="Punt P.J."/>
            <person name="Ram A.F."/>
            <person name="Ramon A."/>
            <person name="Rauscher S."/>
            <person name="Record E."/>
            <person name="Riano-Pachon D.M."/>
            <person name="Robert V."/>
            <person name="Roehrig J."/>
            <person name="Ruller R."/>
            <person name="Salamov A."/>
            <person name="Salih N.S."/>
            <person name="Samson R.A."/>
            <person name="Sandor E."/>
            <person name="Sanguinetti M."/>
            <person name="Schuetze T."/>
            <person name="Sepcic K."/>
            <person name="Shelest E."/>
            <person name="Sherlock G."/>
            <person name="Sophianopoulou V."/>
            <person name="Squina F.M."/>
            <person name="Sun H."/>
            <person name="Susca A."/>
            <person name="Todd R.B."/>
            <person name="Tsang A."/>
            <person name="Unkles S.E."/>
            <person name="van de Wiele N."/>
            <person name="van Rossen-Uffink D."/>
            <person name="Oliveira J.V."/>
            <person name="Vesth T.C."/>
            <person name="Visser J."/>
            <person name="Yu J.-H."/>
            <person name="Zhou M."/>
            <person name="Andersen M.R."/>
            <person name="Archer D.B."/>
            <person name="Baker S.E."/>
            <person name="Benoit I."/>
            <person name="Brakhage A.A."/>
            <person name="Braus G.H."/>
            <person name="Fischer R."/>
            <person name="Frisvad J.C."/>
            <person name="Goldman G.H."/>
            <person name="Houbraken J."/>
            <person name="Oakley B."/>
            <person name="Pocsi I."/>
            <person name="Scazzocchio C."/>
            <person name="Seiboth B."/>
            <person name="vanKuyk P.A."/>
            <person name="Wortman J."/>
            <person name="Dyer P.S."/>
            <person name="Grigoriev I.V."/>
        </authorList>
    </citation>
    <scope>NUCLEOTIDE SEQUENCE [LARGE SCALE GENOMIC DNA]</scope>
    <source>
        <strain evidence="9">CBS 506.65</strain>
    </source>
</reference>
<dbReference type="InterPro" id="IPR050641">
    <property type="entry name" value="RIFMO-like"/>
</dbReference>
<evidence type="ECO:0000256" key="5">
    <source>
        <dbReference type="SAM" id="MobiDB-lite"/>
    </source>
</evidence>
<feature type="domain" description="FAD-binding" evidence="6">
    <location>
        <begin position="40"/>
        <end position="321"/>
    </location>
</feature>
<evidence type="ECO:0000259" key="7">
    <source>
        <dbReference type="Pfam" id="PF07976"/>
    </source>
</evidence>
<keyword evidence="9" id="KW-1185">Reference proteome</keyword>
<dbReference type="EMBL" id="KV878350">
    <property type="protein sequence ID" value="OJJ43909.1"/>
    <property type="molecule type" value="Genomic_DNA"/>
</dbReference>
<dbReference type="AlphaFoldDB" id="A0A1L9S9U0"/>
<dbReference type="Gene3D" id="3.50.50.60">
    <property type="entry name" value="FAD/NAD(P)-binding domain"/>
    <property type="match status" value="1"/>
</dbReference>
<evidence type="ECO:0008006" key="10">
    <source>
        <dbReference type="Google" id="ProtNLM"/>
    </source>
</evidence>
<dbReference type="SUPFAM" id="SSF54373">
    <property type="entry name" value="FAD-linked reductases, C-terminal domain"/>
    <property type="match status" value="1"/>
</dbReference>
<dbReference type="InterPro" id="IPR036188">
    <property type="entry name" value="FAD/NAD-bd_sf"/>
</dbReference>
<comment type="similarity">
    <text evidence="1">Belongs to the PheA/TfdB FAD monooxygenase family.</text>
</comment>
<dbReference type="Gene3D" id="3.40.30.20">
    <property type="match status" value="1"/>
</dbReference>
<accession>A0A1L9S9U0</accession>
<evidence type="ECO:0000313" key="9">
    <source>
        <dbReference type="Proteomes" id="UP000184188"/>
    </source>
</evidence>
<dbReference type="CDD" id="cd02979">
    <property type="entry name" value="PHOX_C"/>
    <property type="match status" value="1"/>
</dbReference>
<dbReference type="InterPro" id="IPR036249">
    <property type="entry name" value="Thioredoxin-like_sf"/>
</dbReference>
<evidence type="ECO:0000256" key="2">
    <source>
        <dbReference type="ARBA" id="ARBA00022630"/>
    </source>
</evidence>
<dbReference type="InterPro" id="IPR002938">
    <property type="entry name" value="FAD-bd"/>
</dbReference>
<organism evidence="8 9">
    <name type="scientific">Penicilliopsis zonata CBS 506.65</name>
    <dbReference type="NCBI Taxonomy" id="1073090"/>
    <lineage>
        <taxon>Eukaryota</taxon>
        <taxon>Fungi</taxon>
        <taxon>Dikarya</taxon>
        <taxon>Ascomycota</taxon>
        <taxon>Pezizomycotina</taxon>
        <taxon>Eurotiomycetes</taxon>
        <taxon>Eurotiomycetidae</taxon>
        <taxon>Eurotiales</taxon>
        <taxon>Aspergillaceae</taxon>
        <taxon>Penicilliopsis</taxon>
    </lineage>
</organism>
<dbReference type="GO" id="GO:0016709">
    <property type="term" value="F:oxidoreductase activity, acting on paired donors, with incorporation or reduction of molecular oxygen, NAD(P)H as one donor, and incorporation of one atom of oxygen"/>
    <property type="evidence" value="ECO:0007669"/>
    <property type="project" value="UniProtKB-ARBA"/>
</dbReference>
<dbReference type="RefSeq" id="XP_022578419.1">
    <property type="nucleotide sequence ID" value="XM_022727753.1"/>
</dbReference>
<proteinExistence type="inferred from homology"/>
<keyword evidence="3" id="KW-0274">FAD</keyword>
<protein>
    <recommendedName>
        <fullName evidence="10">FAD-binding domain-containing protein</fullName>
    </recommendedName>
</protein>
<dbReference type="PANTHER" id="PTHR43004">
    <property type="entry name" value="TRK SYSTEM POTASSIUM UPTAKE PROTEIN"/>
    <property type="match status" value="1"/>
</dbReference>
<evidence type="ECO:0000256" key="1">
    <source>
        <dbReference type="ARBA" id="ARBA00007801"/>
    </source>
</evidence>
<dbReference type="InterPro" id="IPR012941">
    <property type="entry name" value="Phe_hydrox_C_dim_dom"/>
</dbReference>
<evidence type="ECO:0000256" key="3">
    <source>
        <dbReference type="ARBA" id="ARBA00022827"/>
    </source>
</evidence>
<dbReference type="GO" id="GO:0071949">
    <property type="term" value="F:FAD binding"/>
    <property type="evidence" value="ECO:0007669"/>
    <property type="project" value="InterPro"/>
</dbReference>
<dbReference type="VEuPathDB" id="FungiDB:ASPZODRAFT_2113935"/>
<dbReference type="SUPFAM" id="SSF51905">
    <property type="entry name" value="FAD/NAD(P)-binding domain"/>
    <property type="match status" value="1"/>
</dbReference>
<keyword evidence="4" id="KW-0560">Oxidoreductase</keyword>
<evidence type="ECO:0000259" key="6">
    <source>
        <dbReference type="Pfam" id="PF01494"/>
    </source>
</evidence>
<dbReference type="OrthoDB" id="1716816at2759"/>
<dbReference type="PANTHER" id="PTHR43004:SF15">
    <property type="entry name" value="MONOOXYGENASE, PUTATIVE (AFU_ORTHOLOGUE AFUA_6G03030)-RELATED"/>
    <property type="match status" value="1"/>
</dbReference>
<dbReference type="STRING" id="1073090.A0A1L9S9U0"/>
<dbReference type="Pfam" id="PF01494">
    <property type="entry name" value="FAD_binding_3"/>
    <property type="match status" value="1"/>
</dbReference>
<dbReference type="GeneID" id="34614217"/>
<feature type="domain" description="Phenol hydroxylase-like C-terminal dimerisation" evidence="7">
    <location>
        <begin position="485"/>
        <end position="671"/>
    </location>
</feature>
<sequence>MPVFTEYSSSPRDLRVLPSFAPPLPRLSSKFEPEPGDEKYEVVIVGAGPAGMMMHLLLTRYGLSDDSVLCVDAKPEVLKSGQADGLQCRTLEVLKSLDLADEILTQGCQQWEVAFWDPSTHRNADTGKVPPGIERTSLVSEVRVAARFPYCVTIHQGRIERILETDLLRYSKRGIQRSTRLVNVTIDEDGDPEFPVKAQLEDANDGSCRRTIRSKYLVGADGAHSVVRRSMGLKLQGESTNHIWGVVDLVLDTDFPDIRRRCAIHSAAGSVMVIPRERIPTGEYLTRLYVQIPGVVKADNDQEEEEEEGKGEAADKSKKEAKTRRNEVTLESILAHAEAAFRPYTIKPKGRDAVDWWTAYQIGQRVANEFAVHDSEGVNRVFIVGDACHTHSPKAGQGMNVSMMDSHNLAWKLAYAVHDLSANANAMLDTYHSERHRIAQDLIAFDRSISSMFSGQIDPLHGGITHEQFQQVFSTGNGLTTGCGVEYGGSCLVEKPDTEDDITDNLYPIQGTDYLAGILQPGRRLPNVRLKRHADGCKWDMQDDLPCTGRFRVICLTSSDLLDPSGKSATALRSLASMYEHFPPVVEQIVVHPRLSKDFMWQDIPSQVKKWSEMRFYSGYEMDGVQDVYAVYGVDPDHGALVVVRPDGYIGLISCLDGTTQVENYLRGCLKYT</sequence>
<name>A0A1L9S9U0_9EURO</name>
<dbReference type="Proteomes" id="UP000184188">
    <property type="component" value="Unassembled WGS sequence"/>
</dbReference>
<dbReference type="SUPFAM" id="SSF52833">
    <property type="entry name" value="Thioredoxin-like"/>
    <property type="match status" value="1"/>
</dbReference>
<dbReference type="Gene3D" id="3.30.9.10">
    <property type="entry name" value="D-Amino Acid Oxidase, subunit A, domain 2"/>
    <property type="match status" value="1"/>
</dbReference>
<evidence type="ECO:0000313" key="8">
    <source>
        <dbReference type="EMBL" id="OJJ43909.1"/>
    </source>
</evidence>
<feature type="compositionally biased region" description="Basic and acidic residues" evidence="5">
    <location>
        <begin position="310"/>
        <end position="325"/>
    </location>
</feature>
<dbReference type="InterPro" id="IPR038220">
    <property type="entry name" value="PHOX_C_sf"/>
</dbReference>
<dbReference type="PRINTS" id="PR00420">
    <property type="entry name" value="RNGMNOXGNASE"/>
</dbReference>